<organism evidence="2 3">
    <name type="scientific">Perkinsus olseni</name>
    <name type="common">Perkinsus atlanticus</name>
    <dbReference type="NCBI Taxonomy" id="32597"/>
    <lineage>
        <taxon>Eukaryota</taxon>
        <taxon>Sar</taxon>
        <taxon>Alveolata</taxon>
        <taxon>Perkinsozoa</taxon>
        <taxon>Perkinsea</taxon>
        <taxon>Perkinsida</taxon>
        <taxon>Perkinsidae</taxon>
        <taxon>Perkinsus</taxon>
    </lineage>
</organism>
<dbReference type="AlphaFoldDB" id="A0A7J6UQH8"/>
<dbReference type="EMBL" id="JABANO010000095">
    <property type="protein sequence ID" value="KAF4759512.1"/>
    <property type="molecule type" value="Genomic_DNA"/>
</dbReference>
<feature type="non-terminal residue" evidence="2">
    <location>
        <position position="1"/>
    </location>
</feature>
<evidence type="ECO:0000256" key="1">
    <source>
        <dbReference type="SAM" id="MobiDB-lite"/>
    </source>
</evidence>
<feature type="compositionally biased region" description="Basic and acidic residues" evidence="1">
    <location>
        <begin position="89"/>
        <end position="100"/>
    </location>
</feature>
<gene>
    <name evidence="2" type="ORF">FOZ63_017547</name>
</gene>
<protein>
    <submittedName>
        <fullName evidence="2">Uncharacterized protein</fullName>
    </submittedName>
</protein>
<feature type="region of interest" description="Disordered" evidence="1">
    <location>
        <begin position="89"/>
        <end position="109"/>
    </location>
</feature>
<accession>A0A7J6UQH8</accession>
<dbReference type="Proteomes" id="UP000553632">
    <property type="component" value="Unassembled WGS sequence"/>
</dbReference>
<sequence length="136" mass="14666">SDGQSVTARNANDSSLVAGVDTEAVIQRLVQDVLDESSLTELIRTGIGSQLVAPLIEESLSPRPAAPKVAEDALWNVVPWEMTEDGVLFRDDSSERKDGQGEANAADDEMRSLLRDALIGDSKYPGSDSELLLLRK</sequence>
<evidence type="ECO:0000313" key="2">
    <source>
        <dbReference type="EMBL" id="KAF4759512.1"/>
    </source>
</evidence>
<name>A0A7J6UQH8_PEROL</name>
<feature type="non-terminal residue" evidence="2">
    <location>
        <position position="136"/>
    </location>
</feature>
<proteinExistence type="predicted"/>
<keyword evidence="3" id="KW-1185">Reference proteome</keyword>
<evidence type="ECO:0000313" key="3">
    <source>
        <dbReference type="Proteomes" id="UP000553632"/>
    </source>
</evidence>
<comment type="caution">
    <text evidence="2">The sequence shown here is derived from an EMBL/GenBank/DDBJ whole genome shotgun (WGS) entry which is preliminary data.</text>
</comment>
<reference evidence="2 3" key="1">
    <citation type="submission" date="2020-04" db="EMBL/GenBank/DDBJ databases">
        <title>Perkinsus olseni comparative genomics.</title>
        <authorList>
            <person name="Bogema D.R."/>
        </authorList>
    </citation>
    <scope>NUCLEOTIDE SEQUENCE [LARGE SCALE GENOMIC DNA]</scope>
    <source>
        <strain evidence="2 3">ATCC PRA-207</strain>
    </source>
</reference>